<dbReference type="InterPro" id="IPR026960">
    <property type="entry name" value="RVT-Znf"/>
</dbReference>
<evidence type="ECO:0000313" key="2">
    <source>
        <dbReference type="EMBL" id="SPD04705.1"/>
    </source>
</evidence>
<name>A0A2N9GYJ3_FAGSY</name>
<accession>A0A2N9GYJ3</accession>
<sequence length="278" mass="31154">MVLSYLISHARTQWILNPEPHPPPYSYMGTSKGCVPLHCQIGAAETKFYTSFNSATEKWWGALIGTVGDGKLGGCSDWYCWQLKICGGAPIVDPIGPISFTGHIGSVLERNKTIAQRKHLKMAQEPEGDQGSSSITWKMDIEKAYDLVNWSTMKEFSVRSYYKALLPCDGRGVPWKAIWKPKVPPQVAFFVWNAALGRILTIDNLRTQRVIVGVMDLQACWKAGLGQSKTLAIWQAVPHCLFCSIWKERNARCFEGIECQQLDLKGMALRTLLDWMAA</sequence>
<proteinExistence type="predicted"/>
<protein>
    <recommendedName>
        <fullName evidence="1">Reverse transcriptase zinc-binding domain-containing protein</fullName>
    </recommendedName>
</protein>
<gene>
    <name evidence="2" type="ORF">FSB_LOCUS32587</name>
</gene>
<evidence type="ECO:0000259" key="1">
    <source>
        <dbReference type="Pfam" id="PF13966"/>
    </source>
</evidence>
<reference evidence="2" key="1">
    <citation type="submission" date="2018-02" db="EMBL/GenBank/DDBJ databases">
        <authorList>
            <person name="Cohen D.B."/>
            <person name="Kent A.D."/>
        </authorList>
    </citation>
    <scope>NUCLEOTIDE SEQUENCE</scope>
</reference>
<dbReference type="Pfam" id="PF13966">
    <property type="entry name" value="zf-RVT"/>
    <property type="match status" value="1"/>
</dbReference>
<feature type="domain" description="Reverse transcriptase zinc-binding" evidence="1">
    <location>
        <begin position="156"/>
        <end position="210"/>
    </location>
</feature>
<dbReference type="EMBL" id="OIVN01002560">
    <property type="protein sequence ID" value="SPD04705.1"/>
    <property type="molecule type" value="Genomic_DNA"/>
</dbReference>
<organism evidence="2">
    <name type="scientific">Fagus sylvatica</name>
    <name type="common">Beechnut</name>
    <dbReference type="NCBI Taxonomy" id="28930"/>
    <lineage>
        <taxon>Eukaryota</taxon>
        <taxon>Viridiplantae</taxon>
        <taxon>Streptophyta</taxon>
        <taxon>Embryophyta</taxon>
        <taxon>Tracheophyta</taxon>
        <taxon>Spermatophyta</taxon>
        <taxon>Magnoliopsida</taxon>
        <taxon>eudicotyledons</taxon>
        <taxon>Gunneridae</taxon>
        <taxon>Pentapetalae</taxon>
        <taxon>rosids</taxon>
        <taxon>fabids</taxon>
        <taxon>Fagales</taxon>
        <taxon>Fagaceae</taxon>
        <taxon>Fagus</taxon>
    </lineage>
</organism>
<dbReference type="AlphaFoldDB" id="A0A2N9GYJ3"/>